<dbReference type="Gene3D" id="3.20.20.80">
    <property type="entry name" value="Glycosidases"/>
    <property type="match status" value="1"/>
</dbReference>
<dbReference type="Gene3D" id="2.60.40.10">
    <property type="entry name" value="Immunoglobulins"/>
    <property type="match status" value="1"/>
</dbReference>
<dbReference type="STRING" id="886293.Sinac_2936"/>
<organism evidence="6 7">
    <name type="scientific">Singulisphaera acidiphila (strain ATCC BAA-1392 / DSM 18658 / VKM B-2454 / MOB10)</name>
    <dbReference type="NCBI Taxonomy" id="886293"/>
    <lineage>
        <taxon>Bacteria</taxon>
        <taxon>Pseudomonadati</taxon>
        <taxon>Planctomycetota</taxon>
        <taxon>Planctomycetia</taxon>
        <taxon>Isosphaerales</taxon>
        <taxon>Isosphaeraceae</taxon>
        <taxon>Singulisphaera</taxon>
    </lineage>
</organism>
<evidence type="ECO:0000256" key="4">
    <source>
        <dbReference type="ARBA" id="ARBA00023295"/>
    </source>
</evidence>
<evidence type="ECO:0000313" key="6">
    <source>
        <dbReference type="EMBL" id="AGA27222.1"/>
    </source>
</evidence>
<evidence type="ECO:0000256" key="2">
    <source>
        <dbReference type="ARBA" id="ARBA00022801"/>
    </source>
</evidence>
<dbReference type="GO" id="GO:0004135">
    <property type="term" value="F:amylo-alpha-1,6-glucosidase activity"/>
    <property type="evidence" value="ECO:0007669"/>
    <property type="project" value="InterPro"/>
</dbReference>
<evidence type="ECO:0000256" key="3">
    <source>
        <dbReference type="ARBA" id="ARBA00022946"/>
    </source>
</evidence>
<dbReference type="InterPro" id="IPR044505">
    <property type="entry name" value="GlgX_Isoamylase_N_E_set"/>
</dbReference>
<dbReference type="CDD" id="cd11326">
    <property type="entry name" value="AmyAc_Glg_debranch"/>
    <property type="match status" value="1"/>
</dbReference>
<dbReference type="CDD" id="cd02856">
    <property type="entry name" value="E_set_GDE_Isoamylase_N"/>
    <property type="match status" value="1"/>
</dbReference>
<dbReference type="GO" id="GO:0019156">
    <property type="term" value="F:isoamylase activity"/>
    <property type="evidence" value="ECO:0007669"/>
    <property type="project" value="UniProtKB-ARBA"/>
</dbReference>
<dbReference type="InterPro" id="IPR011837">
    <property type="entry name" value="Glycogen_debranch_GlgX"/>
</dbReference>
<dbReference type="Gene3D" id="2.60.40.1180">
    <property type="entry name" value="Golgi alpha-mannosidase II"/>
    <property type="match status" value="1"/>
</dbReference>
<dbReference type="InterPro" id="IPR048650">
    <property type="entry name" value="ISOA1-3-like_C"/>
</dbReference>
<dbReference type="AlphaFoldDB" id="L0DD93"/>
<dbReference type="SUPFAM" id="SSF51011">
    <property type="entry name" value="Glycosyl hydrolase domain"/>
    <property type="match status" value="1"/>
</dbReference>
<dbReference type="KEGG" id="saci:Sinac_2936"/>
<dbReference type="RefSeq" id="WP_015246371.1">
    <property type="nucleotide sequence ID" value="NC_019892.1"/>
</dbReference>
<feature type="domain" description="Glycosyl hydrolase family 13 catalytic" evidence="5">
    <location>
        <begin position="176"/>
        <end position="598"/>
    </location>
</feature>
<dbReference type="InterPro" id="IPR013783">
    <property type="entry name" value="Ig-like_fold"/>
</dbReference>
<proteinExistence type="inferred from homology"/>
<keyword evidence="7" id="KW-1185">Reference proteome</keyword>
<dbReference type="SMART" id="SM00642">
    <property type="entry name" value="Aamy"/>
    <property type="match status" value="1"/>
</dbReference>
<dbReference type="InterPro" id="IPR006047">
    <property type="entry name" value="GH13_cat_dom"/>
</dbReference>
<dbReference type="InterPro" id="IPR014756">
    <property type="entry name" value="Ig_E-set"/>
</dbReference>
<keyword evidence="2" id="KW-0378">Hydrolase</keyword>
<gene>
    <name evidence="6" type="ordered locus">Sinac_2936</name>
</gene>
<dbReference type="NCBIfam" id="TIGR02100">
    <property type="entry name" value="glgX_debranch"/>
    <property type="match status" value="1"/>
</dbReference>
<dbReference type="GO" id="GO:0005980">
    <property type="term" value="P:glycogen catabolic process"/>
    <property type="evidence" value="ECO:0007669"/>
    <property type="project" value="InterPro"/>
</dbReference>
<dbReference type="HOGENOM" id="CLU_011725_2_1_0"/>
<dbReference type="EMBL" id="CP003364">
    <property type="protein sequence ID" value="AGA27222.1"/>
    <property type="molecule type" value="Genomic_DNA"/>
</dbReference>
<reference evidence="6 7" key="1">
    <citation type="submission" date="2012-02" db="EMBL/GenBank/DDBJ databases">
        <title>Complete sequence of chromosome of Singulisphaera acidiphila DSM 18658.</title>
        <authorList>
            <consortium name="US DOE Joint Genome Institute (JGI-PGF)"/>
            <person name="Lucas S."/>
            <person name="Copeland A."/>
            <person name="Lapidus A."/>
            <person name="Glavina del Rio T."/>
            <person name="Dalin E."/>
            <person name="Tice H."/>
            <person name="Bruce D."/>
            <person name="Goodwin L."/>
            <person name="Pitluck S."/>
            <person name="Peters L."/>
            <person name="Ovchinnikova G."/>
            <person name="Chertkov O."/>
            <person name="Kyrpides N."/>
            <person name="Mavromatis K."/>
            <person name="Ivanova N."/>
            <person name="Brettin T."/>
            <person name="Detter J.C."/>
            <person name="Han C."/>
            <person name="Larimer F."/>
            <person name="Land M."/>
            <person name="Hauser L."/>
            <person name="Markowitz V."/>
            <person name="Cheng J.-F."/>
            <person name="Hugenholtz P."/>
            <person name="Woyke T."/>
            <person name="Wu D."/>
            <person name="Tindall B."/>
            <person name="Pomrenke H."/>
            <person name="Brambilla E."/>
            <person name="Klenk H.-P."/>
            <person name="Eisen J.A."/>
        </authorList>
    </citation>
    <scope>NUCLEOTIDE SEQUENCE [LARGE SCALE GENOMIC DNA]</scope>
    <source>
        <strain evidence="7">ATCC BAA-1392 / DSM 18658 / VKM B-2454 / MOB10</strain>
    </source>
</reference>
<keyword evidence="3" id="KW-0809">Transit peptide</keyword>
<keyword evidence="4" id="KW-0326">Glycosidase</keyword>
<accession>L0DD93</accession>
<dbReference type="InterPro" id="IPR004193">
    <property type="entry name" value="Glyco_hydro_13_N"/>
</dbReference>
<dbReference type="eggNOG" id="COG1523">
    <property type="taxonomic scope" value="Bacteria"/>
</dbReference>
<dbReference type="SUPFAM" id="SSF51445">
    <property type="entry name" value="(Trans)glycosidases"/>
    <property type="match status" value="1"/>
</dbReference>
<name>L0DD93_SINAD</name>
<dbReference type="InterPro" id="IPR013780">
    <property type="entry name" value="Glyco_hydro_b"/>
</dbReference>
<evidence type="ECO:0000256" key="1">
    <source>
        <dbReference type="ARBA" id="ARBA00008061"/>
    </source>
</evidence>
<dbReference type="Pfam" id="PF00128">
    <property type="entry name" value="Alpha-amylase"/>
    <property type="match status" value="1"/>
</dbReference>
<dbReference type="SUPFAM" id="SSF81296">
    <property type="entry name" value="E set domains"/>
    <property type="match status" value="1"/>
</dbReference>
<evidence type="ECO:0000313" key="7">
    <source>
        <dbReference type="Proteomes" id="UP000010798"/>
    </source>
</evidence>
<sequence length="723" mass="83155">MPKITNLLPGDPEPLGPTVKPDGINFAVYSSGATRIELLLFDNIADQEPSQVISLSPETNRTDHVWHIFVEGLPNRTLYNFRADGPYDPATNGTRFNVAKTLLDPYAPAITGDYYWQPGDALGYDNSEPDKADRHLLPSTVDNVAGAPRCVAYQSDFDWREDQHPDIPIEESIIYEVNVRGFTRHHSSETDLAGTYRGFIEKIPYLKSLGITAVELMPIMEFDQFDGPFRDPATGERLANAWGYNTVGFFAPESHYSYYGKVGEQVDEFKMLVRELHKNKIEVILDVVFNHTREGNHYGPTISFKGLDNNVYYMLTPQPEFYMDFTGCGNTMNCNHPVTRKFILDCLRYWVTEMHVDGFRFDLAAVFAIDVDQQQKGKTPIIHEIESDPVLSRIKLIAEPWSIQQYMLGSFSDRRWAEWNGRFRDVVRKFVKGEAGLTGELATRVAGSYDLFAPQPDSERSPFHSINFVTCHDGFTLNDLVSYNDKHNERNGESNRDGANDNNSWNCGYEGWVELSDLPDEEKAAIETLRRQQIKNFLTLLFLSQGTPMLLYGDETRRTAEGDNNTVFQDNSLNWINWENTKRHAEILRFTKLIIAFRKRHQIVRRWRYLTSDESDTPILRNIKWHGVSPEHADFSESSRFIAWELEAFQTDQRSDVPIYVASNAFWEPITIELPTIEDRRWYRVVDTSLPVEEDIVPEEQAFFLPEKTYLVRPRSTIVLVAK</sequence>
<dbReference type="InterPro" id="IPR017853">
    <property type="entry name" value="GH"/>
</dbReference>
<protein>
    <submittedName>
        <fullName evidence="6">Glycogen debranching enzyme GlgX</fullName>
    </submittedName>
</protein>
<dbReference type="OrthoDB" id="226102at2"/>
<dbReference type="PANTHER" id="PTHR43002">
    <property type="entry name" value="GLYCOGEN DEBRANCHING ENZYME"/>
    <property type="match status" value="1"/>
</dbReference>
<dbReference type="Pfam" id="PF02922">
    <property type="entry name" value="CBM_48"/>
    <property type="match status" value="1"/>
</dbReference>
<comment type="similarity">
    <text evidence="1">Belongs to the glycosyl hydrolase 13 family.</text>
</comment>
<dbReference type="Proteomes" id="UP000010798">
    <property type="component" value="Chromosome"/>
</dbReference>
<evidence type="ECO:0000259" key="5">
    <source>
        <dbReference type="SMART" id="SM00642"/>
    </source>
</evidence>
<dbReference type="Pfam" id="PF21156">
    <property type="entry name" value="ISOA1-3_C"/>
    <property type="match status" value="1"/>
</dbReference>